<dbReference type="InterPro" id="IPR006439">
    <property type="entry name" value="HAD-SF_hydro_IA"/>
</dbReference>
<dbReference type="SUPFAM" id="SSF56784">
    <property type="entry name" value="HAD-like"/>
    <property type="match status" value="1"/>
</dbReference>
<sequence>MIKAILFDLDGTILDRQSSLIKFIDYQYDKFKNYLNHIEKETFKSKFIELDQNGYVWKDRVYKQLIDVFNIIHISADDLLNDYINNFCNHCLPYSNLKATLDWLVSNGYKLGIITNGKYPFQLNNIKALYIEQYMDVILVSDKENIKKPNPLIFERAAKKLEVDLSECLFVGDSFKNDYEASRLAGMHSIYRLNNENELHNETNQIKNLYELTDIILNQNSKKNMF</sequence>
<reference evidence="6 7" key="1">
    <citation type="submission" date="2018-06" db="EMBL/GenBank/DDBJ databases">
        <authorList>
            <consortium name="Pathogen Informatics"/>
            <person name="Doyle S."/>
        </authorList>
    </citation>
    <scope>NUCLEOTIDE SEQUENCE [LARGE SCALE GENOMIC DNA]</scope>
    <source>
        <strain evidence="6 7">NCTC12413</strain>
    </source>
</reference>
<organism evidence="6 7">
    <name type="scientific">Staphylococcus arlettae</name>
    <dbReference type="NCBI Taxonomy" id="29378"/>
    <lineage>
        <taxon>Bacteria</taxon>
        <taxon>Bacillati</taxon>
        <taxon>Bacillota</taxon>
        <taxon>Bacilli</taxon>
        <taxon>Bacillales</taxon>
        <taxon>Staphylococcaceae</taxon>
        <taxon>Staphylococcus</taxon>
    </lineage>
</organism>
<evidence type="ECO:0000313" key="6">
    <source>
        <dbReference type="EMBL" id="SUJ23045.1"/>
    </source>
</evidence>
<dbReference type="PRINTS" id="PR00413">
    <property type="entry name" value="HADHALOGNASE"/>
</dbReference>
<evidence type="ECO:0000313" key="5">
    <source>
        <dbReference type="EMBL" id="GEP99570.1"/>
    </source>
</evidence>
<keyword evidence="2" id="KW-0479">Metal-binding</keyword>
<evidence type="ECO:0000256" key="2">
    <source>
        <dbReference type="ARBA" id="ARBA00022723"/>
    </source>
</evidence>
<dbReference type="Pfam" id="PF13419">
    <property type="entry name" value="HAD_2"/>
    <property type="match status" value="1"/>
</dbReference>
<evidence type="ECO:0000256" key="3">
    <source>
        <dbReference type="ARBA" id="ARBA00022801"/>
    </source>
</evidence>
<dbReference type="Gene3D" id="3.40.50.1000">
    <property type="entry name" value="HAD superfamily/HAD-like"/>
    <property type="match status" value="1"/>
</dbReference>
<evidence type="ECO:0000313" key="8">
    <source>
        <dbReference type="Proteomes" id="UP000321598"/>
    </source>
</evidence>
<dbReference type="SFLD" id="SFLDG01129">
    <property type="entry name" value="C1.5:_HAD__Beta-PGM__Phosphata"/>
    <property type="match status" value="1"/>
</dbReference>
<keyword evidence="8" id="KW-1185">Reference proteome</keyword>
<evidence type="ECO:0000256" key="4">
    <source>
        <dbReference type="ARBA" id="ARBA00022842"/>
    </source>
</evidence>
<evidence type="ECO:0000256" key="1">
    <source>
        <dbReference type="ARBA" id="ARBA00001946"/>
    </source>
</evidence>
<keyword evidence="4" id="KW-0460">Magnesium</keyword>
<dbReference type="InterPro" id="IPR036412">
    <property type="entry name" value="HAD-like_sf"/>
</dbReference>
<name>A0A380CN08_9STAP</name>
<dbReference type="SFLD" id="SFLDS00003">
    <property type="entry name" value="Haloacid_Dehalogenase"/>
    <property type="match status" value="1"/>
</dbReference>
<dbReference type="EMBL" id="UGZE01000001">
    <property type="protein sequence ID" value="SUJ23045.1"/>
    <property type="molecule type" value="Genomic_DNA"/>
</dbReference>
<accession>A0A380CN08</accession>
<dbReference type="InterPro" id="IPR023214">
    <property type="entry name" value="HAD_sf"/>
</dbReference>
<dbReference type="GO" id="GO:0008967">
    <property type="term" value="F:phosphoglycolate phosphatase activity"/>
    <property type="evidence" value="ECO:0007669"/>
    <property type="project" value="UniProtKB-EC"/>
</dbReference>
<protein>
    <submittedName>
        <fullName evidence="6">Haloacid dehalogenase</fullName>
        <ecNumber evidence="6">3.1.3.18</ecNumber>
    </submittedName>
</protein>
<dbReference type="Proteomes" id="UP000254956">
    <property type="component" value="Unassembled WGS sequence"/>
</dbReference>
<evidence type="ECO:0000313" key="7">
    <source>
        <dbReference type="Proteomes" id="UP000254956"/>
    </source>
</evidence>
<dbReference type="PANTHER" id="PTHR46470">
    <property type="entry name" value="N-ACYLNEURAMINATE-9-PHOSPHATASE"/>
    <property type="match status" value="1"/>
</dbReference>
<dbReference type="OrthoDB" id="9809962at2"/>
<dbReference type="EMBL" id="BKAV01000003">
    <property type="protein sequence ID" value="GEP99570.1"/>
    <property type="molecule type" value="Genomic_DNA"/>
</dbReference>
<dbReference type="InterPro" id="IPR041492">
    <property type="entry name" value="HAD_2"/>
</dbReference>
<dbReference type="GO" id="GO:0044281">
    <property type="term" value="P:small molecule metabolic process"/>
    <property type="evidence" value="ECO:0007669"/>
    <property type="project" value="UniProtKB-ARBA"/>
</dbReference>
<comment type="cofactor">
    <cofactor evidence="1">
        <name>Mg(2+)</name>
        <dbReference type="ChEBI" id="CHEBI:18420"/>
    </cofactor>
</comment>
<dbReference type="Gene3D" id="1.10.150.520">
    <property type="match status" value="1"/>
</dbReference>
<dbReference type="GO" id="GO:0046872">
    <property type="term" value="F:metal ion binding"/>
    <property type="evidence" value="ECO:0007669"/>
    <property type="project" value="UniProtKB-KW"/>
</dbReference>
<dbReference type="EC" id="3.1.3.18" evidence="6"/>
<dbReference type="RefSeq" id="WP_103388079.1">
    <property type="nucleotide sequence ID" value="NZ_BKAV01000003.1"/>
</dbReference>
<dbReference type="NCBIfam" id="TIGR01549">
    <property type="entry name" value="HAD-SF-IA-v1"/>
    <property type="match status" value="1"/>
</dbReference>
<gene>
    <name evidence="6" type="primary">gph_2</name>
    <name evidence="6" type="ORF">NCTC12413_02074</name>
    <name evidence="5" type="ORF">SAR03_06080</name>
</gene>
<dbReference type="InterPro" id="IPR051400">
    <property type="entry name" value="HAD-like_hydrolase"/>
</dbReference>
<reference evidence="5 8" key="2">
    <citation type="submission" date="2019-07" db="EMBL/GenBank/DDBJ databases">
        <title>Whole genome shotgun sequence of Staphylococcus arlettae NBRC 109765.</title>
        <authorList>
            <person name="Hosoyama A."/>
            <person name="Uohara A."/>
            <person name="Ohji S."/>
            <person name="Ichikawa N."/>
        </authorList>
    </citation>
    <scope>NUCLEOTIDE SEQUENCE [LARGE SCALE GENOMIC DNA]</scope>
    <source>
        <strain evidence="5 8">NBRC 109765</strain>
    </source>
</reference>
<proteinExistence type="predicted"/>
<keyword evidence="3 6" id="KW-0378">Hydrolase</keyword>
<dbReference type="AlphaFoldDB" id="A0A380CN08"/>
<dbReference type="PANTHER" id="PTHR46470:SF2">
    <property type="entry name" value="GLYCERALDEHYDE 3-PHOSPHATE PHOSPHATASE"/>
    <property type="match status" value="1"/>
</dbReference>
<dbReference type="Proteomes" id="UP000321598">
    <property type="component" value="Unassembled WGS sequence"/>
</dbReference>